<protein>
    <submittedName>
        <fullName evidence="1">Uncharacterized protein</fullName>
    </submittedName>
</protein>
<proteinExistence type="predicted"/>
<dbReference type="STRING" id="411483.FAEPRAA2165_00101"/>
<name>C7H1G4_FAED2</name>
<gene>
    <name evidence="1" type="ORF">FAEPRAA2165_00101</name>
</gene>
<accession>C7H1G4</accession>
<sequence>MTFFMEVEPPVATLPDRAAAVEEAVEPAAAEAEEAAAEEAEPPQAVRAAAAATAPQTVRNERRVIFFIIFVLQTSGLSVPGSCFRVFLGYGTIVSQSVSRFDHKREKSR</sequence>
<evidence type="ECO:0000313" key="1">
    <source>
        <dbReference type="EMBL" id="EEU98173.1"/>
    </source>
</evidence>
<reference evidence="1" key="1">
    <citation type="submission" date="2009-08" db="EMBL/GenBank/DDBJ databases">
        <authorList>
            <person name="Weinstock G."/>
            <person name="Sodergren E."/>
            <person name="Clifton S."/>
            <person name="Fulton L."/>
            <person name="Fulton B."/>
            <person name="Courtney L."/>
            <person name="Fronick C."/>
            <person name="Harrison M."/>
            <person name="Strong C."/>
            <person name="Farmer C."/>
            <person name="Delahaunty K."/>
            <person name="Markovic C."/>
            <person name="Hall O."/>
            <person name="Minx P."/>
            <person name="Tomlinson C."/>
            <person name="Mitreva M."/>
            <person name="Nelson J."/>
            <person name="Hou S."/>
            <person name="Wollam A."/>
            <person name="Pepin K.H."/>
            <person name="Johnson M."/>
            <person name="Bhonagiri V."/>
            <person name="Nash W.E."/>
            <person name="Warren W."/>
            <person name="Chinwalla A."/>
            <person name="Mardis E.R."/>
            <person name="Wilson R.K."/>
        </authorList>
    </citation>
    <scope>NUCLEOTIDE SEQUENCE [LARGE SCALE GENOMIC DNA]</scope>
    <source>
        <strain evidence="1">A2-165</strain>
    </source>
</reference>
<evidence type="ECO:0000313" key="2">
    <source>
        <dbReference type="Proteomes" id="UP000004619"/>
    </source>
</evidence>
<dbReference type="Proteomes" id="UP000004619">
    <property type="component" value="Unassembled WGS sequence"/>
</dbReference>
<dbReference type="AlphaFoldDB" id="C7H1G4"/>
<keyword evidence="2" id="KW-1185">Reference proteome</keyword>
<dbReference type="HOGENOM" id="CLU_173915_0_0_9"/>
<comment type="caution">
    <text evidence="1">The sequence shown here is derived from an EMBL/GenBank/DDBJ whole genome shotgun (WGS) entry which is preliminary data.</text>
</comment>
<organism evidence="1 2">
    <name type="scientific">Faecalibacterium duncaniae (strain DSM 17677 / JCM 31915 / A2-165)</name>
    <name type="common">Faecalibacterium prausnitzii</name>
    <dbReference type="NCBI Taxonomy" id="411483"/>
    <lineage>
        <taxon>Bacteria</taxon>
        <taxon>Bacillati</taxon>
        <taxon>Bacillota</taxon>
        <taxon>Clostridia</taxon>
        <taxon>Eubacteriales</taxon>
        <taxon>Oscillospiraceae</taxon>
        <taxon>Faecalibacterium</taxon>
    </lineage>
</organism>
<dbReference type="EMBL" id="ACOP02000003">
    <property type="protein sequence ID" value="EEU98173.1"/>
    <property type="molecule type" value="Genomic_DNA"/>
</dbReference>